<evidence type="ECO:0000313" key="3">
    <source>
        <dbReference type="Proteomes" id="UP001153069"/>
    </source>
</evidence>
<dbReference type="OrthoDB" id="42004at2759"/>
<keyword evidence="3" id="KW-1185">Reference proteome</keyword>
<dbReference type="Proteomes" id="UP001153069">
    <property type="component" value="Unassembled WGS sequence"/>
</dbReference>
<dbReference type="Gene3D" id="3.90.550.10">
    <property type="entry name" value="Spore Coat Polysaccharide Biosynthesis Protein SpsA, Chain A"/>
    <property type="match status" value="1"/>
</dbReference>
<evidence type="ECO:0000256" key="1">
    <source>
        <dbReference type="SAM" id="MobiDB-lite"/>
    </source>
</evidence>
<evidence type="ECO:0000313" key="2">
    <source>
        <dbReference type="EMBL" id="CAB9496669.1"/>
    </source>
</evidence>
<name>A0A9N8DBG6_9STRA</name>
<dbReference type="AlphaFoldDB" id="A0A9N8DBG6"/>
<gene>
    <name evidence="2" type="ORF">SEMRO_7_G006380.1</name>
</gene>
<reference evidence="2" key="1">
    <citation type="submission" date="2020-06" db="EMBL/GenBank/DDBJ databases">
        <authorList>
            <consortium name="Plant Systems Biology data submission"/>
        </authorList>
    </citation>
    <scope>NUCLEOTIDE SEQUENCE</scope>
    <source>
        <strain evidence="2">D6</strain>
    </source>
</reference>
<feature type="region of interest" description="Disordered" evidence="1">
    <location>
        <begin position="67"/>
        <end position="91"/>
    </location>
</feature>
<sequence>MVKLLSTSPLKESRASDSKGLKLRHSVFLFGLLLVAAQLAVDHGATIAFSTAYTGNWGISEQSTLTAANGTTSTSTASTSTTTTSTTNNDNDLQKQVLSLQQQLDSALKKEANSQRELESVKQQLEKLGKLEKLPAGTASSTSANGANGAIAAVDKSKFPFARPPAKREFQEPYDRVVVATKIHGPHQFLLIRQMLCLFTFAYNNRMKYDVIVFTTDPLPEEDVKHLQDLGAPAKVSVVLDSPGLHEMIDNLDPHRKKRFLDRCGANKTTDLDWFSNCWEHSGITSRLAYNWQAEFRSLHVWNHPAMMPYKYMMWLDSDAFAGEIWTRDPIAYFIENDLVMFFDNFGQGTTRGALQENRERFEQAFNKTIRNVRIHEGHLAADPGVGAIQQIHGFFHITNLEWFRTEPVMKWMRILIGEEFLTRRFCDQMAVTGATAVLAPERSWDMRSHAIKLNVFHNSRWDGKEQTKGHFKRYWNEQGGKDKFPPEAATTCTIAAAQ</sequence>
<protein>
    <submittedName>
        <fullName evidence="2">Uncharacterized protein</fullName>
    </submittedName>
</protein>
<dbReference type="EMBL" id="CAICTM010000007">
    <property type="protein sequence ID" value="CAB9496669.1"/>
    <property type="molecule type" value="Genomic_DNA"/>
</dbReference>
<accession>A0A9N8DBG6</accession>
<proteinExistence type="predicted"/>
<organism evidence="2 3">
    <name type="scientific">Seminavis robusta</name>
    <dbReference type="NCBI Taxonomy" id="568900"/>
    <lineage>
        <taxon>Eukaryota</taxon>
        <taxon>Sar</taxon>
        <taxon>Stramenopiles</taxon>
        <taxon>Ochrophyta</taxon>
        <taxon>Bacillariophyta</taxon>
        <taxon>Bacillariophyceae</taxon>
        <taxon>Bacillariophycidae</taxon>
        <taxon>Naviculales</taxon>
        <taxon>Naviculaceae</taxon>
        <taxon>Seminavis</taxon>
    </lineage>
</organism>
<dbReference type="InterPro" id="IPR029044">
    <property type="entry name" value="Nucleotide-diphossugar_trans"/>
</dbReference>
<comment type="caution">
    <text evidence="2">The sequence shown here is derived from an EMBL/GenBank/DDBJ whole genome shotgun (WGS) entry which is preliminary data.</text>
</comment>